<evidence type="ECO:0000313" key="2">
    <source>
        <dbReference type="Proteomes" id="UP000006729"/>
    </source>
</evidence>
<sequence length="313" mass="34370">MTYVLLNAVEAARQMLKSVASRVSSQSAKFGENDNIAMEEEDSMDDGSITHLKLNIHSNKGGEAFFDYRGTSPEVRGNWNALEAVIAAAVIYCLRCLVDVDIPLNQGCLAPVGIHVPKGLFLSPSDKAAFVGGNVLTSHSHRVTDVVLTAFQACACPQGCMNNLTFGDYTFSYYETIGGGSGAGPHWHGTSGVQCHMTNARMTDPEIFDPRNPVLLHRFELREQWRVDLGFIKGVMALYEIEFSRPFVVSILSERRVHAPRGLKRGKDGARGANHLTTKDKRRVYLGGKKTVEVQAGEILQILTPRDDVWGSC</sequence>
<dbReference type="EMBL" id="CM009306">
    <property type="protein sequence ID" value="KAI9379656.1"/>
    <property type="molecule type" value="Genomic_DNA"/>
</dbReference>
<evidence type="ECO:0000313" key="1">
    <source>
        <dbReference type="EMBL" id="KAI9379656.1"/>
    </source>
</evidence>
<gene>
    <name evidence="1" type="ORF">POPTR_017G124400v4</name>
</gene>
<name>A0ACC0RTA7_POPTR</name>
<keyword evidence="2" id="KW-1185">Reference proteome</keyword>
<organism evidence="1 2">
    <name type="scientific">Populus trichocarpa</name>
    <name type="common">Western balsam poplar</name>
    <name type="synonym">Populus balsamifera subsp. trichocarpa</name>
    <dbReference type="NCBI Taxonomy" id="3694"/>
    <lineage>
        <taxon>Eukaryota</taxon>
        <taxon>Viridiplantae</taxon>
        <taxon>Streptophyta</taxon>
        <taxon>Embryophyta</taxon>
        <taxon>Tracheophyta</taxon>
        <taxon>Spermatophyta</taxon>
        <taxon>Magnoliopsida</taxon>
        <taxon>eudicotyledons</taxon>
        <taxon>Gunneridae</taxon>
        <taxon>Pentapetalae</taxon>
        <taxon>rosids</taxon>
        <taxon>fabids</taxon>
        <taxon>Malpighiales</taxon>
        <taxon>Salicaceae</taxon>
        <taxon>Saliceae</taxon>
        <taxon>Populus</taxon>
    </lineage>
</organism>
<accession>A0ACC0RTA7</accession>
<comment type="caution">
    <text evidence="1">The sequence shown here is derived from an EMBL/GenBank/DDBJ whole genome shotgun (WGS) entry which is preliminary data.</text>
</comment>
<protein>
    <submittedName>
        <fullName evidence="1">Uncharacterized protein</fullName>
    </submittedName>
</protein>
<reference evidence="1 2" key="1">
    <citation type="journal article" date="2006" name="Science">
        <title>The genome of black cottonwood, Populus trichocarpa (Torr. &amp; Gray).</title>
        <authorList>
            <person name="Tuskan G.A."/>
            <person name="Difazio S."/>
            <person name="Jansson S."/>
            <person name="Bohlmann J."/>
            <person name="Grigoriev I."/>
            <person name="Hellsten U."/>
            <person name="Putnam N."/>
            <person name="Ralph S."/>
            <person name="Rombauts S."/>
            <person name="Salamov A."/>
            <person name="Schein J."/>
            <person name="Sterck L."/>
            <person name="Aerts A."/>
            <person name="Bhalerao R.R."/>
            <person name="Bhalerao R.P."/>
            <person name="Blaudez D."/>
            <person name="Boerjan W."/>
            <person name="Brun A."/>
            <person name="Brunner A."/>
            <person name="Busov V."/>
            <person name="Campbell M."/>
            <person name="Carlson J."/>
            <person name="Chalot M."/>
            <person name="Chapman J."/>
            <person name="Chen G.L."/>
            <person name="Cooper D."/>
            <person name="Coutinho P.M."/>
            <person name="Couturier J."/>
            <person name="Covert S."/>
            <person name="Cronk Q."/>
            <person name="Cunningham R."/>
            <person name="Davis J."/>
            <person name="Degroeve S."/>
            <person name="Dejardin A."/>
            <person name="Depamphilis C."/>
            <person name="Detter J."/>
            <person name="Dirks B."/>
            <person name="Dubchak I."/>
            <person name="Duplessis S."/>
            <person name="Ehlting J."/>
            <person name="Ellis B."/>
            <person name="Gendler K."/>
            <person name="Goodstein D."/>
            <person name="Gribskov M."/>
            <person name="Grimwood J."/>
            <person name="Groover A."/>
            <person name="Gunter L."/>
            <person name="Hamberger B."/>
            <person name="Heinze B."/>
            <person name="Helariutta Y."/>
            <person name="Henrissat B."/>
            <person name="Holligan D."/>
            <person name="Holt R."/>
            <person name="Huang W."/>
            <person name="Islam-Faridi N."/>
            <person name="Jones S."/>
            <person name="Jones-Rhoades M."/>
            <person name="Jorgensen R."/>
            <person name="Joshi C."/>
            <person name="Kangasjarvi J."/>
            <person name="Karlsson J."/>
            <person name="Kelleher C."/>
            <person name="Kirkpatrick R."/>
            <person name="Kirst M."/>
            <person name="Kohler A."/>
            <person name="Kalluri U."/>
            <person name="Larimer F."/>
            <person name="Leebens-Mack J."/>
            <person name="Leple J.C."/>
            <person name="Locascio P."/>
            <person name="Lou Y."/>
            <person name="Lucas S."/>
            <person name="Martin F."/>
            <person name="Montanini B."/>
            <person name="Napoli C."/>
            <person name="Nelson D.R."/>
            <person name="Nelson C."/>
            <person name="Nieminen K."/>
            <person name="Nilsson O."/>
            <person name="Pereda V."/>
            <person name="Peter G."/>
            <person name="Philippe R."/>
            <person name="Pilate G."/>
            <person name="Poliakov A."/>
            <person name="Razumovskaya J."/>
            <person name="Richardson P."/>
            <person name="Rinaldi C."/>
            <person name="Ritland K."/>
            <person name="Rouze P."/>
            <person name="Ryaboy D."/>
            <person name="Schmutz J."/>
            <person name="Schrader J."/>
            <person name="Segerman B."/>
            <person name="Shin H."/>
            <person name="Siddiqui A."/>
            <person name="Sterky F."/>
            <person name="Terry A."/>
            <person name="Tsai C.J."/>
            <person name="Uberbacher E."/>
            <person name="Unneberg P."/>
            <person name="Vahala J."/>
            <person name="Wall K."/>
            <person name="Wessler S."/>
            <person name="Yang G."/>
            <person name="Yin T."/>
            <person name="Douglas C."/>
            <person name="Marra M."/>
            <person name="Sandberg G."/>
            <person name="Van de Peer Y."/>
            <person name="Rokhsar D."/>
        </authorList>
    </citation>
    <scope>NUCLEOTIDE SEQUENCE [LARGE SCALE GENOMIC DNA]</scope>
    <source>
        <strain evidence="2">cv. Nisqually</strain>
    </source>
</reference>
<proteinExistence type="predicted"/>
<dbReference type="Proteomes" id="UP000006729">
    <property type="component" value="Chromosome 17"/>
</dbReference>